<gene>
    <name evidence="2" type="ORF">BN85316150</name>
</gene>
<dbReference type="InterPro" id="IPR003832">
    <property type="entry name" value="DUF212"/>
</dbReference>
<dbReference type="PANTHER" id="PTHR31446">
    <property type="entry name" value="ACID PHOSPHATASE/VANADIUM-DEPENDENT HALOPEROXIDASE-RELATED PROTEIN"/>
    <property type="match status" value="1"/>
</dbReference>
<dbReference type="RefSeq" id="WP_030005488.1">
    <property type="nucleotide sequence ID" value="NC_022549.1"/>
</dbReference>
<evidence type="ECO:0000256" key="1">
    <source>
        <dbReference type="SAM" id="Phobius"/>
    </source>
</evidence>
<dbReference type="Proteomes" id="UP000032737">
    <property type="component" value="Chromosome"/>
</dbReference>
<feature type="transmembrane region" description="Helical" evidence="1">
    <location>
        <begin position="124"/>
        <end position="144"/>
    </location>
</feature>
<name>U4KQC2_9MOLU</name>
<dbReference type="AlphaFoldDB" id="U4KQC2"/>
<dbReference type="STRING" id="61635.BN85316150"/>
<dbReference type="Pfam" id="PF02681">
    <property type="entry name" value="DUF212"/>
    <property type="match status" value="1"/>
</dbReference>
<keyword evidence="1" id="KW-1133">Transmembrane helix</keyword>
<dbReference type="PANTHER" id="PTHR31446:SF29">
    <property type="entry name" value="ACID PHOSPHATASE_VANADIUM-DEPENDENT HALOPEROXIDASE-RELATED PROTEIN"/>
    <property type="match status" value="1"/>
</dbReference>
<evidence type="ECO:0000313" key="3">
    <source>
        <dbReference type="Proteomes" id="UP000032737"/>
    </source>
</evidence>
<keyword evidence="2" id="KW-0560">Oxidoreductase</keyword>
<proteinExistence type="predicted"/>
<keyword evidence="1" id="KW-0472">Membrane</keyword>
<dbReference type="KEGG" id="abra:BN85316150"/>
<dbReference type="OrthoDB" id="9792681at2"/>
<keyword evidence="3" id="KW-1185">Reference proteome</keyword>
<feature type="transmembrane region" description="Helical" evidence="1">
    <location>
        <begin position="67"/>
        <end position="86"/>
    </location>
</feature>
<dbReference type="EMBL" id="FO681348">
    <property type="protein sequence ID" value="CCV66636.1"/>
    <property type="molecule type" value="Genomic_DNA"/>
</dbReference>
<dbReference type="HOGENOM" id="CLU_073969_1_1_14"/>
<sequence length="145" mass="15935">MNHANQIIFDSLFAMTLAQLLKFVISSFKNRSIYTKALVSTGGMPSSHSALVSAMSFSIYLYEGVNLYFAIALVLSLVVIHDSMGIRLEASKHAILLNKIAEKIELPTDEINEGRPLKEPLGHLPIEVLAGVILGIVISLFNFYV</sequence>
<evidence type="ECO:0000313" key="2">
    <source>
        <dbReference type="EMBL" id="CCV66636.1"/>
    </source>
</evidence>
<keyword evidence="1" id="KW-0812">Transmembrane</keyword>
<accession>U4KQC2</accession>
<reference evidence="2 3" key="1">
    <citation type="journal article" date="2013" name="J. Mol. Microbiol. Biotechnol.">
        <title>Analysis of the Complete Genomes of Acholeplasma brassicae , A. palmae and A. laidlawii and Their Comparison to the Obligate Parasites from ' Candidatus Phytoplasma'.</title>
        <authorList>
            <person name="Kube M."/>
            <person name="Siewert C."/>
            <person name="Migdoll A.M."/>
            <person name="Duduk B."/>
            <person name="Holz S."/>
            <person name="Rabus R."/>
            <person name="Seemuller E."/>
            <person name="Mitrovic J."/>
            <person name="Muller I."/>
            <person name="Buttner C."/>
            <person name="Reinhardt R."/>
        </authorList>
    </citation>
    <scope>NUCLEOTIDE SEQUENCE [LARGE SCALE GENOMIC DNA]</scope>
    <source>
        <strain evidence="3">0502</strain>
    </source>
</reference>
<keyword evidence="2" id="KW-0575">Peroxidase</keyword>
<organism evidence="2 3">
    <name type="scientific">Acholeplasma brassicae</name>
    <dbReference type="NCBI Taxonomy" id="61635"/>
    <lineage>
        <taxon>Bacteria</taxon>
        <taxon>Bacillati</taxon>
        <taxon>Mycoplasmatota</taxon>
        <taxon>Mollicutes</taxon>
        <taxon>Acholeplasmatales</taxon>
        <taxon>Acholeplasmataceae</taxon>
        <taxon>Acholeplasma</taxon>
    </lineage>
</organism>
<protein>
    <submittedName>
        <fullName evidence="2">Similar toi acid phosphatase/vanadium-dependent haloperoxidase-related protein from A. thaliana (At3g21620)</fullName>
    </submittedName>
</protein>
<dbReference type="GO" id="GO:0004601">
    <property type="term" value="F:peroxidase activity"/>
    <property type="evidence" value="ECO:0007669"/>
    <property type="project" value="UniProtKB-KW"/>
</dbReference>